<evidence type="ECO:0000256" key="7">
    <source>
        <dbReference type="ARBA" id="ARBA00023136"/>
    </source>
</evidence>
<keyword evidence="7 8" id="KW-0472">Membrane</keyword>
<dbReference type="Proteomes" id="UP000258253">
    <property type="component" value="Unassembled WGS sequence"/>
</dbReference>
<dbReference type="EMBL" id="CAAGWG010000004">
    <property type="protein sequence ID" value="VGC88835.1"/>
    <property type="molecule type" value="Genomic_DNA"/>
</dbReference>
<evidence type="ECO:0000256" key="9">
    <source>
        <dbReference type="SAM" id="Phobius"/>
    </source>
</evidence>
<evidence type="ECO:0000256" key="3">
    <source>
        <dbReference type="ARBA" id="ARBA00022475"/>
    </source>
</evidence>
<feature type="transmembrane region" description="Helical" evidence="9">
    <location>
        <begin position="221"/>
        <end position="241"/>
    </location>
</feature>
<evidence type="ECO:0000313" key="14">
    <source>
        <dbReference type="EMBL" id="SVS25226.1"/>
    </source>
</evidence>
<feature type="transmembrane region" description="Helical" evidence="9">
    <location>
        <begin position="383"/>
        <end position="402"/>
    </location>
</feature>
<reference evidence="22 23" key="1">
    <citation type="submission" date="2018-06" db="EMBL/GenBank/DDBJ databases">
        <authorList>
            <consortium name="Pathogen Informatics"/>
            <person name="Doyle S."/>
        </authorList>
    </citation>
    <scope>NUCLEOTIDE SEQUENCE [LARGE SCALE GENOMIC DNA]</scope>
    <source>
        <strain evidence="12 23">NCTC13443</strain>
        <strain evidence="13 22">NCTC9637</strain>
    </source>
</reference>
<dbReference type="Proteomes" id="UP000259975">
    <property type="component" value="Unassembled WGS sequence"/>
</dbReference>
<dbReference type="InterPro" id="IPR004501">
    <property type="entry name" value="PTS_EIIC_3"/>
</dbReference>
<dbReference type="EMBL" id="UGLB01000003">
    <property type="protein sequence ID" value="STT46876.1"/>
    <property type="molecule type" value="Genomic_DNA"/>
</dbReference>
<reference evidence="18 28" key="3">
    <citation type="submission" date="2018-10" db="EMBL/GenBank/DDBJ databases">
        <authorList>
            <person name="Noll B N."/>
        </authorList>
    </citation>
    <scope>NUCLEOTIDE SEQUENCE [LARGE SCALE GENOMIC DNA]</scope>
    <source>
        <strain evidence="18">Kpneu006</strain>
    </source>
</reference>
<dbReference type="Proteomes" id="UP000376235">
    <property type="component" value="Unassembled WGS sequence"/>
</dbReference>
<evidence type="ECO:0000313" key="15">
    <source>
        <dbReference type="EMBL" id="SWF66286.1"/>
    </source>
</evidence>
<dbReference type="InterPro" id="IPR003352">
    <property type="entry name" value="PTS_EIIC"/>
</dbReference>
<evidence type="ECO:0000313" key="27">
    <source>
        <dbReference type="Proteomes" id="UP000259975"/>
    </source>
</evidence>
<dbReference type="EMBL" id="UIXM01000004">
    <property type="protein sequence ID" value="SVS25226.1"/>
    <property type="molecule type" value="Genomic_DNA"/>
</dbReference>
<dbReference type="Proteomes" id="UP000294876">
    <property type="component" value="Unassembled WGS sequence"/>
</dbReference>
<organism evidence="16 27">
    <name type="scientific">Klebsiella pneumoniae</name>
    <dbReference type="NCBI Taxonomy" id="573"/>
    <lineage>
        <taxon>Bacteria</taxon>
        <taxon>Pseudomonadati</taxon>
        <taxon>Pseudomonadota</taxon>
        <taxon>Gammaproteobacteria</taxon>
        <taxon>Enterobacterales</taxon>
        <taxon>Enterobacteriaceae</taxon>
        <taxon>Klebsiella/Raoultella group</taxon>
        <taxon>Klebsiella</taxon>
        <taxon>Klebsiella pneumoniae complex</taxon>
    </lineage>
</organism>
<dbReference type="NCBIfam" id="TIGR00410">
    <property type="entry name" value="lacE"/>
    <property type="match status" value="1"/>
</dbReference>
<evidence type="ECO:0000313" key="19">
    <source>
        <dbReference type="EMBL" id="VGC88835.1"/>
    </source>
</evidence>
<dbReference type="PANTHER" id="PTHR33989">
    <property type="match status" value="1"/>
</dbReference>
<comment type="function">
    <text evidence="8">The phosphoenolpyruvate-dependent sugar phosphotransferase system (PTS), a major carbohydrate active -transport system, catalyzes the phosphorylation of incoming sugar substrates concomitant with their translocation across the cell membrane.</text>
</comment>
<evidence type="ECO:0000259" key="10">
    <source>
        <dbReference type="PROSITE" id="PS51105"/>
    </source>
</evidence>
<keyword evidence="6 9" id="KW-1133">Transmembrane helix</keyword>
<dbReference type="InterPro" id="IPR051088">
    <property type="entry name" value="PTS_Sugar-EIIC/EIIB"/>
</dbReference>
<evidence type="ECO:0000313" key="16">
    <source>
        <dbReference type="EMBL" id="SXN32621.1"/>
    </source>
</evidence>
<evidence type="ECO:0000256" key="6">
    <source>
        <dbReference type="ARBA" id="ARBA00022989"/>
    </source>
</evidence>
<dbReference type="GO" id="GO:0008982">
    <property type="term" value="F:protein-N(PI)-phosphohistidine-sugar phosphotransferase activity"/>
    <property type="evidence" value="ECO:0007669"/>
    <property type="project" value="UniProtKB-UniRule"/>
</dbReference>
<evidence type="ECO:0000256" key="4">
    <source>
        <dbReference type="ARBA" id="ARBA00022597"/>
    </source>
</evidence>
<evidence type="ECO:0000313" key="25">
    <source>
        <dbReference type="Proteomes" id="UP000259364"/>
    </source>
</evidence>
<evidence type="ECO:0000313" key="20">
    <source>
        <dbReference type="EMBL" id="VGK95334.1"/>
    </source>
</evidence>
<accession>A0A060VJM1</accession>
<feature type="transmembrane region" description="Helical" evidence="9">
    <location>
        <begin position="324"/>
        <end position="345"/>
    </location>
</feature>
<dbReference type="PANTHER" id="PTHR33989:SF4">
    <property type="entry name" value="PTS SYSTEM N,N'-DIACETYLCHITOBIOSE-SPECIFIC EIIC COMPONENT"/>
    <property type="match status" value="1"/>
</dbReference>
<dbReference type="EMBL" id="UJHH01000002">
    <property type="protein sequence ID" value="SWF66286.1"/>
    <property type="molecule type" value="Genomic_DNA"/>
</dbReference>
<evidence type="ECO:0000313" key="13">
    <source>
        <dbReference type="EMBL" id="STT46876.1"/>
    </source>
</evidence>
<dbReference type="Proteomes" id="UP000269921">
    <property type="component" value="Unassembled WGS sequence"/>
</dbReference>
<dbReference type="Pfam" id="PF02378">
    <property type="entry name" value="PTS_EIIC"/>
    <property type="match status" value="1"/>
</dbReference>
<protein>
    <recommendedName>
        <fullName evidence="8">Permease IIC component</fullName>
    </recommendedName>
</protein>
<evidence type="ECO:0000313" key="17">
    <source>
        <dbReference type="EMBL" id="SYR42913.1"/>
    </source>
</evidence>
<sequence>MHYGKRFPFVDLLIVTMITYGRLSLSGVVGDHPGETTIRKGRSMNIQLMNVAVDIIEQRLAPLANVLTRNNHITAMRDSFALAMPFVIVGSLLVPILFPPVSIDGASRFGQVYLLLRPILLPTFQLTIGLVALIVAFGASASLAKQYRLPERLCGLTGCLAFLLFIGFRETAVSNVYLGGMGIFTALISSTYSIEIIRFFYKKGWCIRLPDEVPLMTRNGFQLLIPLLVVMLSISVMNAILLQTTGRIVPELISEAVRPLVLASDTLMAVLISLFICNLLWFIGIHGALIITGIMNPFWMTYLFENQQALAAGSPTLPHIYLQGFWDFYLLIGGIGSTLPLVLMAMRSRSRQLKSVAKIGLLPSLFNINEPILFGFPVIMNPVFLLPFLFVPLINACIAWYLTQLGILDRAVAMLPWSMPSPLGAAWSANGSWKNLCMSLFAMFNAWMLYRPFFKVYERQLAETER</sequence>
<dbReference type="EMBL" id="ULCI01000014">
    <property type="protein sequence ID" value="SYR42913.1"/>
    <property type="molecule type" value="Genomic_DNA"/>
</dbReference>
<feature type="transmembrane region" description="Helical" evidence="9">
    <location>
        <begin position="288"/>
        <end position="304"/>
    </location>
</feature>
<evidence type="ECO:0000313" key="29">
    <source>
        <dbReference type="Proteomes" id="UP000294876"/>
    </source>
</evidence>
<evidence type="ECO:0000313" key="23">
    <source>
        <dbReference type="Proteomes" id="UP000255518"/>
    </source>
</evidence>
<dbReference type="EMBL" id="CAAHCC010000005">
    <property type="protein sequence ID" value="VGK95334.1"/>
    <property type="molecule type" value="Genomic_DNA"/>
</dbReference>
<dbReference type="GO" id="GO:0005886">
    <property type="term" value="C:plasma membrane"/>
    <property type="evidence" value="ECO:0007669"/>
    <property type="project" value="UniProtKB-SubCell"/>
</dbReference>
<dbReference type="Proteomes" id="UP000255099">
    <property type="component" value="Unassembled WGS sequence"/>
</dbReference>
<evidence type="ECO:0000256" key="5">
    <source>
        <dbReference type="ARBA" id="ARBA00022692"/>
    </source>
</evidence>
<dbReference type="Proteomes" id="UP000255518">
    <property type="component" value="Unassembled WGS sequence"/>
</dbReference>
<reference evidence="24 25" key="2">
    <citation type="submission" date="2018-08" db="EMBL/GenBank/DDBJ databases">
        <authorList>
            <consortium name="Pathogen Informatics"/>
        </authorList>
    </citation>
    <scope>NUCLEOTIDE SEQUENCE [LARGE SCALE GENOMIC DNA]</scope>
    <source>
        <strain evidence="19 29">5012STDY7312589</strain>
        <strain evidence="20 30">5012STDY7626430</strain>
        <strain evidence="16 27">EuSCAPE_AT029</strain>
        <strain evidence="14 26">EuSCAPE_GR114</strain>
        <strain evidence="17 24">EuSCAPE_HU047</strain>
        <strain evidence="15 25">EuSCAPE_UK014</strain>
        <strain evidence="11">K480</strain>
        <strain evidence="21">k480</strain>
    </source>
</reference>
<keyword evidence="4 8" id="KW-0762">Sugar transport</keyword>
<keyword evidence="5 9" id="KW-0812">Transmembrane</keyword>
<evidence type="ECO:0000313" key="30">
    <source>
        <dbReference type="Proteomes" id="UP000376235"/>
    </source>
</evidence>
<dbReference type="PROSITE" id="PS51105">
    <property type="entry name" value="PTS_EIIC_TYPE_3"/>
    <property type="match status" value="1"/>
</dbReference>
<evidence type="ECO:0000313" key="12">
    <source>
        <dbReference type="EMBL" id="STT05996.1"/>
    </source>
</evidence>
<dbReference type="AlphaFoldDB" id="A0A060VJM1"/>
<evidence type="ECO:0000313" key="18">
    <source>
        <dbReference type="EMBL" id="VCV77174.1"/>
    </source>
</evidence>
<feature type="transmembrane region" description="Helical" evidence="9">
    <location>
        <begin position="119"/>
        <end position="141"/>
    </location>
</feature>
<dbReference type="Proteomes" id="UP000259497">
    <property type="component" value="Unassembled WGS sequence"/>
</dbReference>
<dbReference type="PIRSF" id="PIRSF006351">
    <property type="entry name" value="PTS_EIIC-Cellobiose"/>
    <property type="match status" value="1"/>
</dbReference>
<dbReference type="EMBL" id="UWVH01000001">
    <property type="protein sequence ID" value="VCV77174.1"/>
    <property type="molecule type" value="Genomic_DNA"/>
</dbReference>
<dbReference type="EMBL" id="UKGE01000015">
    <property type="protein sequence ID" value="SXN32621.1"/>
    <property type="molecule type" value="Genomic_DNA"/>
</dbReference>
<dbReference type="InterPro" id="IPR004796">
    <property type="entry name" value="PTS_IIC_cello"/>
</dbReference>
<dbReference type="Proteomes" id="UP000259364">
    <property type="component" value="Unassembled WGS sequence"/>
</dbReference>
<feature type="transmembrane region" description="Helical" evidence="9">
    <location>
        <begin position="432"/>
        <end position="450"/>
    </location>
</feature>
<evidence type="ECO:0000313" key="11">
    <source>
        <dbReference type="EMBL" id="SBH16327.1"/>
    </source>
</evidence>
<evidence type="ECO:0000256" key="2">
    <source>
        <dbReference type="ARBA" id="ARBA00022448"/>
    </source>
</evidence>
<evidence type="ECO:0000256" key="1">
    <source>
        <dbReference type="ARBA" id="ARBA00004651"/>
    </source>
</evidence>
<feature type="transmembrane region" description="Helical" evidence="9">
    <location>
        <begin position="153"/>
        <end position="170"/>
    </location>
</feature>
<evidence type="ECO:0000313" key="28">
    <source>
        <dbReference type="Proteomes" id="UP000269921"/>
    </source>
</evidence>
<feature type="transmembrane region" description="Helical" evidence="9">
    <location>
        <begin position="261"/>
        <end position="281"/>
    </location>
</feature>
<evidence type="ECO:0000313" key="21">
    <source>
        <dbReference type="Proteomes" id="UP000077826"/>
    </source>
</evidence>
<dbReference type="EMBL" id="FLDK01000005">
    <property type="protein sequence ID" value="SBH16327.1"/>
    <property type="molecule type" value="Genomic_DNA"/>
</dbReference>
<keyword evidence="2 8" id="KW-0813">Transport</keyword>
<feature type="domain" description="PTS EIIC type-3" evidence="10">
    <location>
        <begin position="56"/>
        <end position="453"/>
    </location>
</feature>
<evidence type="ECO:0000313" key="24">
    <source>
        <dbReference type="Proteomes" id="UP000258253"/>
    </source>
</evidence>
<evidence type="ECO:0000313" key="22">
    <source>
        <dbReference type="Proteomes" id="UP000255099"/>
    </source>
</evidence>
<name>A0A060VJM1_KLEPN</name>
<gene>
    <name evidence="16" type="primary">gmuC_5</name>
    <name evidence="14" type="synonym">gmuC_2</name>
    <name evidence="13" type="synonym">gmuC_3</name>
    <name evidence="11" type="synonym">gmuC_4</name>
    <name evidence="18" type="synonym">licC_6</name>
    <name evidence="18" type="ORF">BANRA_02874</name>
    <name evidence="12" type="ORF">NCTC13443_05938</name>
    <name evidence="13" type="ORF">NCTC9637_01764</name>
    <name evidence="19" type="ORF">SAMEA104567804_01485</name>
    <name evidence="11" type="ORF">SAMEA2273558_02482</name>
    <name evidence="16" type="ORF">SAMEA3499901_03660</name>
    <name evidence="17" type="ORF">SAMEA3538828_03411</name>
    <name evidence="14" type="ORF">SAMEA3649733_01902</name>
    <name evidence="15" type="ORF">SAMEA3720909_00660</name>
    <name evidence="20" type="ORF">SAMEA4873632_03063</name>
</gene>
<dbReference type="EMBL" id="UGKT01000001">
    <property type="protein sequence ID" value="STT05996.1"/>
    <property type="molecule type" value="Genomic_DNA"/>
</dbReference>
<feature type="transmembrane region" description="Helical" evidence="9">
    <location>
        <begin position="176"/>
        <end position="201"/>
    </location>
</feature>
<dbReference type="GO" id="GO:0009401">
    <property type="term" value="P:phosphoenolpyruvate-dependent sugar phosphotransferase system"/>
    <property type="evidence" value="ECO:0007669"/>
    <property type="project" value="InterPro"/>
</dbReference>
<evidence type="ECO:0000256" key="8">
    <source>
        <dbReference type="PIRNR" id="PIRNR006351"/>
    </source>
</evidence>
<feature type="transmembrane region" description="Helical" evidence="9">
    <location>
        <begin position="79"/>
        <end position="99"/>
    </location>
</feature>
<dbReference type="Proteomes" id="UP000077826">
    <property type="component" value="Unassembled WGS sequence"/>
</dbReference>
<evidence type="ECO:0000313" key="26">
    <source>
        <dbReference type="Proteomes" id="UP000259497"/>
    </source>
</evidence>
<keyword evidence="3 8" id="KW-1003">Cell membrane</keyword>
<comment type="subcellular location">
    <subcellularLocation>
        <location evidence="1">Cell membrane</location>
        <topology evidence="1">Multi-pass membrane protein</topology>
    </subcellularLocation>
</comment>
<proteinExistence type="predicted"/>